<keyword evidence="6" id="KW-1185">Reference proteome</keyword>
<feature type="transmembrane region" description="Helical" evidence="4">
    <location>
        <begin position="506"/>
        <end position="531"/>
    </location>
</feature>
<dbReference type="InterPro" id="IPR015915">
    <property type="entry name" value="Kelch-typ_b-propeller"/>
</dbReference>
<protein>
    <submittedName>
        <fullName evidence="5">Uncharacterized protein</fullName>
    </submittedName>
</protein>
<dbReference type="PANTHER" id="PTHR46093:SF3">
    <property type="entry name" value="ACYL-COA-BINDING DOMAIN-CONTAINING PROTEIN 4"/>
    <property type="match status" value="1"/>
</dbReference>
<feature type="compositionally biased region" description="Low complexity" evidence="3">
    <location>
        <begin position="433"/>
        <end position="445"/>
    </location>
</feature>
<sequence length="850" mass="91123">MPVPPLQWLNITSLTSGSAIPQPLRDSSIGYDEATRSLIIFGGQSQAGLPQQASYILNMDSLTWSIPVTKVASMTTTPPPRSRALGTGDFAANSRREFVIFGGMGSSNEPLNDVWAYDFLNEFWVSVDTTNNGPSPRWGTSGGIDPTDTPNSSNDVSNNFTIVGGSDMVSNFPLSEIWELSLTGTLASDFDTVQGVWRNVSLSSRVLGKSDAGGALVPKTQARPTRIVASGGCRQNSSPLSPNLNCVDSSTVVLTVDPGSSTSINQCPAPRLGPVMVPNLSSASASFASQAFLLLGTFNDSMWNDNGGLNNGEVAVLDVDTGVWARVLPTGDPSSPNMFPEPRVGAAALAFNTALVGPDRASASDIIIFGGQDAATGQYLNDLWILRAYNSTITQSGEKWPGFGDGKVQSGIAATGAGVTINYLTQCAQSLSTTPSTSTSTSSSSGQNPQTTGGKTMAPSREFNTSVAHKILSPASLAIAYVPIVLIRLFLPAVNTGSSSTAHRTSILYVGVIIGIIAYAAGVAGFIIALTTTTSTTFREGSFLRTPHGRGGFILFLLFYAIVPSLFIVPWIRARMNRGLLYSSPQNSSNKLSQDSGAVLGEKLGVNETQRAASPAQSAPETHSIETSPPTKRQRTTSGPGLFPRWSEQSSESVSPPVNKGFEVVNRPRRLSTNNRPKEVVRSLNDLSWLERRRSVGVVADLDYALAHLGQTSPRSASPPPSSRPPTVNMSNRPFVHTPIMASIPEPPQPSVEPSPDETPMDDRPEVQLFRNSGNSPYVYHQPLWRRAVSPDDDHLTRTSHGRPTVETDVDDDDDEDEASRQRRMEEELERRDVHIVTVPRKRLWIANPS</sequence>
<dbReference type="PANTHER" id="PTHR46093">
    <property type="entry name" value="ACYL-COA-BINDING DOMAIN-CONTAINING PROTEIN 5"/>
    <property type="match status" value="1"/>
</dbReference>
<evidence type="ECO:0000256" key="2">
    <source>
        <dbReference type="ARBA" id="ARBA00022737"/>
    </source>
</evidence>
<feature type="region of interest" description="Disordered" evidence="3">
    <location>
        <begin position="134"/>
        <end position="153"/>
    </location>
</feature>
<keyword evidence="2" id="KW-0677">Repeat</keyword>
<dbReference type="Proteomes" id="UP001050691">
    <property type="component" value="Unassembled WGS sequence"/>
</dbReference>
<name>A0AAV5A1M7_9AGAM</name>
<accession>A0AAV5A1M7</accession>
<feature type="compositionally biased region" description="Acidic residues" evidence="3">
    <location>
        <begin position="808"/>
        <end position="818"/>
    </location>
</feature>
<dbReference type="AlphaFoldDB" id="A0AAV5A1M7"/>
<feature type="compositionally biased region" description="Low complexity" evidence="3">
    <location>
        <begin position="647"/>
        <end position="658"/>
    </location>
</feature>
<feature type="region of interest" description="Disordered" evidence="3">
    <location>
        <begin position="433"/>
        <end position="459"/>
    </location>
</feature>
<dbReference type="SUPFAM" id="SSF117281">
    <property type="entry name" value="Kelch motif"/>
    <property type="match status" value="1"/>
</dbReference>
<dbReference type="Gene3D" id="2.120.10.80">
    <property type="entry name" value="Kelch-type beta propeller"/>
    <property type="match status" value="2"/>
</dbReference>
<feature type="transmembrane region" description="Helical" evidence="4">
    <location>
        <begin position="551"/>
        <end position="572"/>
    </location>
</feature>
<evidence type="ECO:0000313" key="5">
    <source>
        <dbReference type="EMBL" id="GJJ07332.1"/>
    </source>
</evidence>
<feature type="compositionally biased region" description="Basic and acidic residues" evidence="3">
    <location>
        <begin position="819"/>
        <end position="829"/>
    </location>
</feature>
<proteinExistence type="predicted"/>
<evidence type="ECO:0000313" key="6">
    <source>
        <dbReference type="Proteomes" id="UP001050691"/>
    </source>
</evidence>
<evidence type="ECO:0000256" key="4">
    <source>
        <dbReference type="SAM" id="Phobius"/>
    </source>
</evidence>
<feature type="region of interest" description="Disordered" evidence="3">
    <location>
        <begin position="710"/>
        <end position="775"/>
    </location>
</feature>
<organism evidence="5 6">
    <name type="scientific">Clathrus columnatus</name>
    <dbReference type="NCBI Taxonomy" id="1419009"/>
    <lineage>
        <taxon>Eukaryota</taxon>
        <taxon>Fungi</taxon>
        <taxon>Dikarya</taxon>
        <taxon>Basidiomycota</taxon>
        <taxon>Agaricomycotina</taxon>
        <taxon>Agaricomycetes</taxon>
        <taxon>Phallomycetidae</taxon>
        <taxon>Phallales</taxon>
        <taxon>Clathraceae</taxon>
        <taxon>Clathrus</taxon>
    </lineage>
</organism>
<feature type="compositionally biased region" description="Polar residues" evidence="3">
    <location>
        <begin position="609"/>
        <end position="639"/>
    </location>
</feature>
<keyword evidence="1" id="KW-0880">Kelch repeat</keyword>
<comment type="caution">
    <text evidence="5">The sequence shown here is derived from an EMBL/GenBank/DDBJ whole genome shotgun (WGS) entry which is preliminary data.</text>
</comment>
<feature type="region of interest" description="Disordered" evidence="3">
    <location>
        <begin position="789"/>
        <end position="829"/>
    </location>
</feature>
<feature type="transmembrane region" description="Helical" evidence="4">
    <location>
        <begin position="471"/>
        <end position="494"/>
    </location>
</feature>
<keyword evidence="4" id="KW-0812">Transmembrane</keyword>
<dbReference type="EMBL" id="BPWL01000002">
    <property type="protein sequence ID" value="GJJ07332.1"/>
    <property type="molecule type" value="Genomic_DNA"/>
</dbReference>
<evidence type="ECO:0000256" key="1">
    <source>
        <dbReference type="ARBA" id="ARBA00022441"/>
    </source>
</evidence>
<keyword evidence="4" id="KW-1133">Transmembrane helix</keyword>
<feature type="region of interest" description="Disordered" evidence="3">
    <location>
        <begin position="609"/>
        <end position="670"/>
    </location>
</feature>
<dbReference type="Pfam" id="PF24681">
    <property type="entry name" value="Kelch_KLHDC2_KLHL20_DRC7"/>
    <property type="match status" value="1"/>
</dbReference>
<evidence type="ECO:0000256" key="3">
    <source>
        <dbReference type="SAM" id="MobiDB-lite"/>
    </source>
</evidence>
<keyword evidence="4" id="KW-0472">Membrane</keyword>
<gene>
    <name evidence="5" type="ORF">Clacol_001533</name>
</gene>
<reference evidence="5" key="1">
    <citation type="submission" date="2021-10" db="EMBL/GenBank/DDBJ databases">
        <title>De novo Genome Assembly of Clathrus columnatus (Basidiomycota, Fungi) Using Illumina and Nanopore Sequence Data.</title>
        <authorList>
            <person name="Ogiso-Tanaka E."/>
            <person name="Itagaki H."/>
            <person name="Hosoya T."/>
            <person name="Hosaka K."/>
        </authorList>
    </citation>
    <scope>NUCLEOTIDE SEQUENCE</scope>
    <source>
        <strain evidence="5">MO-923</strain>
    </source>
</reference>